<protein>
    <submittedName>
        <fullName evidence="1">Uncharacterized protein</fullName>
    </submittedName>
</protein>
<dbReference type="AlphaFoldDB" id="A0A2G8IXQ4"/>
<comment type="caution">
    <text evidence="1">The sequence shown here is derived from an EMBL/GenBank/DDBJ whole genome shotgun (WGS) entry which is preliminary data.</text>
</comment>
<proteinExistence type="predicted"/>
<dbReference type="Proteomes" id="UP000230768">
    <property type="component" value="Unassembled WGS sequence"/>
</dbReference>
<organism evidence="1 2">
    <name type="scientific">Bacillus pumilus</name>
    <name type="common">Bacillus mesentericus</name>
    <dbReference type="NCBI Taxonomy" id="1408"/>
    <lineage>
        <taxon>Bacteria</taxon>
        <taxon>Bacillati</taxon>
        <taxon>Bacillota</taxon>
        <taxon>Bacilli</taxon>
        <taxon>Bacillales</taxon>
        <taxon>Bacillaceae</taxon>
        <taxon>Bacillus</taxon>
    </lineage>
</organism>
<evidence type="ECO:0000313" key="1">
    <source>
        <dbReference type="EMBL" id="PIK28280.1"/>
    </source>
</evidence>
<evidence type="ECO:0000313" key="2">
    <source>
        <dbReference type="Proteomes" id="UP000230768"/>
    </source>
</evidence>
<name>A0A2G8IXQ4_BACPU</name>
<accession>A0A2G8IXQ4</accession>
<sequence length="70" mass="8308">MCMSEKEQAIGPDKCMNFSTRLHDMKLHVFLLAKELKRYLLFCSQINDADLSFKNECTFIYSFDTFKKRS</sequence>
<dbReference type="EMBL" id="PEKP01000004">
    <property type="protein sequence ID" value="PIK28280.1"/>
    <property type="molecule type" value="Genomic_DNA"/>
</dbReference>
<gene>
    <name evidence="1" type="ORF">CTV99_02870</name>
</gene>
<reference evidence="1 2" key="1">
    <citation type="submission" date="2017-11" db="EMBL/GenBank/DDBJ databases">
        <title>Draft genome sequence of Bacillus pumilus 51_5il from lake Gorkoye (Russia: Novosibirsk region).</title>
        <authorList>
            <person name="Shipova A.A."/>
            <person name="Rozanov A.S."/>
            <person name="Bryanskaya A.V."/>
            <person name="Peltek S.E."/>
        </authorList>
    </citation>
    <scope>NUCLEOTIDE SEQUENCE [LARGE SCALE GENOMIC DNA]</scope>
    <source>
        <strain evidence="1 2">51_5il</strain>
    </source>
</reference>